<keyword evidence="7" id="KW-1185">Reference proteome</keyword>
<dbReference type="AlphaFoldDB" id="A0A6H0SHU1"/>
<comment type="similarity">
    <text evidence="1">Belongs to the cytidine and deoxycytidylate deaminase family.</text>
</comment>
<gene>
    <name evidence="6" type="ORF">D3791_05890</name>
</gene>
<name>A0A6H0SHU1_9MICC</name>
<dbReference type="GO" id="GO:0047974">
    <property type="term" value="F:guanosine deaminase activity"/>
    <property type="evidence" value="ECO:0007669"/>
    <property type="project" value="TreeGrafter"/>
</dbReference>
<dbReference type="EMBL" id="CP032549">
    <property type="protein sequence ID" value="QIV86706.1"/>
    <property type="molecule type" value="Genomic_DNA"/>
</dbReference>
<keyword evidence="3" id="KW-0378">Hydrolase</keyword>
<dbReference type="InterPro" id="IPR002125">
    <property type="entry name" value="CMP_dCMP_dom"/>
</dbReference>
<evidence type="ECO:0000313" key="7">
    <source>
        <dbReference type="Proteomes" id="UP000502331"/>
    </source>
</evidence>
<dbReference type="PROSITE" id="PS51747">
    <property type="entry name" value="CYT_DCMP_DEAMINASES_2"/>
    <property type="match status" value="1"/>
</dbReference>
<keyword evidence="2" id="KW-0479">Metal-binding</keyword>
<dbReference type="CDD" id="cd01285">
    <property type="entry name" value="nucleoside_deaminase"/>
    <property type="match status" value="1"/>
</dbReference>
<dbReference type="FunFam" id="3.40.140.10:FF:000011">
    <property type="entry name" value="tRNA-specific adenosine deaminase"/>
    <property type="match status" value="1"/>
</dbReference>
<dbReference type="Gene3D" id="3.40.140.10">
    <property type="entry name" value="Cytidine Deaminase, domain 2"/>
    <property type="match status" value="1"/>
</dbReference>
<sequence>MSVNTTGQDYLSMAINLATQNVHNAGGPFGAVVVTPDGQVFEGVNRVTASNDPSAHAEVVAIRTAAAALENFDLSGCVLYTSCEPCPMCLATSLWARISKVYFAADRHDAAKAGFDDAVFYEYFEAGSDHALMPVQHFEDDAVEHLKPFDAWDSLESRTDY</sequence>
<evidence type="ECO:0000256" key="2">
    <source>
        <dbReference type="ARBA" id="ARBA00022723"/>
    </source>
</evidence>
<evidence type="ECO:0000256" key="3">
    <source>
        <dbReference type="ARBA" id="ARBA00022801"/>
    </source>
</evidence>
<dbReference type="GO" id="GO:0046872">
    <property type="term" value="F:metal ion binding"/>
    <property type="evidence" value="ECO:0007669"/>
    <property type="project" value="UniProtKB-KW"/>
</dbReference>
<proteinExistence type="inferred from homology"/>
<evidence type="ECO:0000313" key="6">
    <source>
        <dbReference type="EMBL" id="QIV86706.1"/>
    </source>
</evidence>
<dbReference type="PANTHER" id="PTHR11079">
    <property type="entry name" value="CYTOSINE DEAMINASE FAMILY MEMBER"/>
    <property type="match status" value="1"/>
</dbReference>
<evidence type="ECO:0000259" key="5">
    <source>
        <dbReference type="PROSITE" id="PS51747"/>
    </source>
</evidence>
<dbReference type="Pfam" id="PF00383">
    <property type="entry name" value="dCMP_cyt_deam_1"/>
    <property type="match status" value="1"/>
</dbReference>
<feature type="domain" description="CMP/dCMP-type deaminase" evidence="5">
    <location>
        <begin position="5"/>
        <end position="118"/>
    </location>
</feature>
<dbReference type="RefSeq" id="WP_022876225.1">
    <property type="nucleotide sequence ID" value="NZ_CP032549.1"/>
</dbReference>
<dbReference type="Proteomes" id="UP000502331">
    <property type="component" value="Chromosome"/>
</dbReference>
<evidence type="ECO:0000256" key="4">
    <source>
        <dbReference type="ARBA" id="ARBA00022833"/>
    </source>
</evidence>
<dbReference type="SUPFAM" id="SSF53927">
    <property type="entry name" value="Cytidine deaminase-like"/>
    <property type="match status" value="1"/>
</dbReference>
<dbReference type="GO" id="GO:0006152">
    <property type="term" value="P:purine nucleoside catabolic process"/>
    <property type="evidence" value="ECO:0007669"/>
    <property type="project" value="TreeGrafter"/>
</dbReference>
<protein>
    <submittedName>
        <fullName evidence="6">Nucleoside deaminase</fullName>
    </submittedName>
</protein>
<organism evidence="6 7">
    <name type="scientific">Glutamicibacter mishrai</name>
    <dbReference type="NCBI Taxonomy" id="1775880"/>
    <lineage>
        <taxon>Bacteria</taxon>
        <taxon>Bacillati</taxon>
        <taxon>Actinomycetota</taxon>
        <taxon>Actinomycetes</taxon>
        <taxon>Micrococcales</taxon>
        <taxon>Micrococcaceae</taxon>
        <taxon>Glutamicibacter</taxon>
    </lineage>
</organism>
<reference evidence="6 7" key="1">
    <citation type="submission" date="2018-09" db="EMBL/GenBank/DDBJ databases">
        <title>Glutamicibacter mishrai S5-52T (LMG 29155T = KCTC 39846T).</title>
        <authorList>
            <person name="Das S.K."/>
        </authorList>
    </citation>
    <scope>NUCLEOTIDE SEQUENCE [LARGE SCALE GENOMIC DNA]</scope>
    <source>
        <strain evidence="6 7">S5-52</strain>
    </source>
</reference>
<dbReference type="InterPro" id="IPR016193">
    <property type="entry name" value="Cytidine_deaminase-like"/>
</dbReference>
<dbReference type="PANTHER" id="PTHR11079:SF161">
    <property type="entry name" value="CMP_DCMP-TYPE DEAMINASE DOMAIN-CONTAINING PROTEIN"/>
    <property type="match status" value="1"/>
</dbReference>
<evidence type="ECO:0000256" key="1">
    <source>
        <dbReference type="ARBA" id="ARBA00006576"/>
    </source>
</evidence>
<keyword evidence="4" id="KW-0862">Zinc</keyword>
<accession>A0A6H0SHU1</accession>